<name>A0A164V5V8_9AGAM</name>
<evidence type="ECO:0000313" key="1">
    <source>
        <dbReference type="EMBL" id="KZS93843.1"/>
    </source>
</evidence>
<accession>A0A164V5V8</accession>
<protein>
    <recommendedName>
        <fullName evidence="3">F-box domain-containing protein</fullName>
    </recommendedName>
</protein>
<dbReference type="InterPro" id="IPR032675">
    <property type="entry name" value="LRR_dom_sf"/>
</dbReference>
<evidence type="ECO:0008006" key="3">
    <source>
        <dbReference type="Google" id="ProtNLM"/>
    </source>
</evidence>
<keyword evidence="2" id="KW-1185">Reference proteome</keyword>
<organism evidence="1 2">
    <name type="scientific">Sistotremastrum niveocremeum HHB9708</name>
    <dbReference type="NCBI Taxonomy" id="1314777"/>
    <lineage>
        <taxon>Eukaryota</taxon>
        <taxon>Fungi</taxon>
        <taxon>Dikarya</taxon>
        <taxon>Basidiomycota</taxon>
        <taxon>Agaricomycotina</taxon>
        <taxon>Agaricomycetes</taxon>
        <taxon>Sistotremastrales</taxon>
        <taxon>Sistotremastraceae</taxon>
        <taxon>Sertulicium</taxon>
        <taxon>Sertulicium niveocremeum</taxon>
    </lineage>
</organism>
<dbReference type="SUPFAM" id="SSF52047">
    <property type="entry name" value="RNI-like"/>
    <property type="match status" value="1"/>
</dbReference>
<dbReference type="AlphaFoldDB" id="A0A164V5V8"/>
<dbReference type="OrthoDB" id="2447803at2759"/>
<evidence type="ECO:0000313" key="2">
    <source>
        <dbReference type="Proteomes" id="UP000076722"/>
    </source>
</evidence>
<dbReference type="Gene3D" id="3.80.10.10">
    <property type="entry name" value="Ribonuclease Inhibitor"/>
    <property type="match status" value="1"/>
</dbReference>
<dbReference type="EMBL" id="KV419406">
    <property type="protein sequence ID" value="KZS93843.1"/>
    <property type="molecule type" value="Genomic_DNA"/>
</dbReference>
<gene>
    <name evidence="1" type="ORF">SISNIDRAFT_485447</name>
</gene>
<proteinExistence type="predicted"/>
<sequence>MNREGERIQDLPHPARAFWNTPELVAIVLKGASRGTLAACTRVSKTVSDCALDELYYNCPGLFPVLNALCHLKAENKREGVVGAEEEDDDGPLIFSEPITPDHWDRFHYYSHRIRKLCVHPDLDQALDESEDQFLSLALTMPPRETFLPMLKSLRWEAEGAVPCHFIVLLLHEGLQEALLSIPEEHVNLILQHVTRRTPHLERLYIQLAEDDEGKGANWKATQPIALKAVRTLTSLRAVALPTWLVTRDLVVQLSLTPSLKSLQLTPFTNIDPERPRRVIGDENQARKPFAELQTLSVGTKHLLKMPICLIEGPQLASLHLDIDYMRDIPNALHLIANSCTDLKELCMILSSQAREIYLHDPCLDMDMLRPLLTMRSLEVLVIEHPVPPELGNRDLELFAKSFPELRHIELCAQAKGMTQDKVPTLKCLTSFAKHCRRLKAIGIFLDASVALPARRLDQCAFSPSLEVMEVFCSPIKDHVPVVDFLASILPSNAKLKLSDVSVRIRPVMGEMIALEEFQYVEASDRAFIEKWIDASKLLASLSRVRKLLEQQRNEIRAGPHRRI</sequence>
<reference evidence="1 2" key="1">
    <citation type="journal article" date="2016" name="Mol. Biol. Evol.">
        <title>Comparative Genomics of Early-Diverging Mushroom-Forming Fungi Provides Insights into the Origins of Lignocellulose Decay Capabilities.</title>
        <authorList>
            <person name="Nagy L.G."/>
            <person name="Riley R."/>
            <person name="Tritt A."/>
            <person name="Adam C."/>
            <person name="Daum C."/>
            <person name="Floudas D."/>
            <person name="Sun H."/>
            <person name="Yadav J.S."/>
            <person name="Pangilinan J."/>
            <person name="Larsson K.H."/>
            <person name="Matsuura K."/>
            <person name="Barry K."/>
            <person name="Labutti K."/>
            <person name="Kuo R."/>
            <person name="Ohm R.A."/>
            <person name="Bhattacharya S.S."/>
            <person name="Shirouzu T."/>
            <person name="Yoshinaga Y."/>
            <person name="Martin F.M."/>
            <person name="Grigoriev I.V."/>
            <person name="Hibbett D.S."/>
        </authorList>
    </citation>
    <scope>NUCLEOTIDE SEQUENCE [LARGE SCALE GENOMIC DNA]</scope>
    <source>
        <strain evidence="1 2">HHB9708</strain>
    </source>
</reference>
<dbReference type="Proteomes" id="UP000076722">
    <property type="component" value="Unassembled WGS sequence"/>
</dbReference>